<gene>
    <name evidence="1" type="ORF">DZ860_23660</name>
</gene>
<dbReference type="RefSeq" id="WP_014386665.1">
    <property type="nucleotide sequence ID" value="NZ_QVMU01000067.1"/>
</dbReference>
<accession>A0A3A6QIE8</accession>
<reference evidence="1 2" key="1">
    <citation type="submission" date="2018-08" db="EMBL/GenBank/DDBJ databases">
        <title>Vibrio isolated from the Eastern China Marginal Seas.</title>
        <authorList>
            <person name="Li Y."/>
        </authorList>
    </citation>
    <scope>NUCLEOTIDE SEQUENCE [LARGE SCALE GENOMIC DNA]</scope>
    <source>
        <strain evidence="1 2">BEI233</strain>
    </source>
</reference>
<dbReference type="EMBL" id="QVMU01000067">
    <property type="protein sequence ID" value="RJX64599.1"/>
    <property type="molecule type" value="Genomic_DNA"/>
</dbReference>
<keyword evidence="2" id="KW-1185">Reference proteome</keyword>
<sequence>MLFKAFKNARQQVMLDKLEARCVELGVIRFSLILGCPWFEESYLPSRFNLIRDDLGYVVGINPKPINDRDYTDITHSVVTFNNEHEISHQTHKGWVISKI</sequence>
<evidence type="ECO:0000313" key="1">
    <source>
        <dbReference type="EMBL" id="RJX64599.1"/>
    </source>
</evidence>
<proteinExistence type="predicted"/>
<organism evidence="1 2">
    <name type="scientific">Vibrio sinensis</name>
    <dbReference type="NCBI Taxonomy" id="2302434"/>
    <lineage>
        <taxon>Bacteria</taxon>
        <taxon>Pseudomonadati</taxon>
        <taxon>Pseudomonadota</taxon>
        <taxon>Gammaproteobacteria</taxon>
        <taxon>Vibrionales</taxon>
        <taxon>Vibrionaceae</taxon>
        <taxon>Vibrio</taxon>
    </lineage>
</organism>
<comment type="caution">
    <text evidence="1">The sequence shown here is derived from an EMBL/GenBank/DDBJ whole genome shotgun (WGS) entry which is preliminary data.</text>
</comment>
<evidence type="ECO:0000313" key="2">
    <source>
        <dbReference type="Proteomes" id="UP000273252"/>
    </source>
</evidence>
<protein>
    <submittedName>
        <fullName evidence="1">Uncharacterized protein</fullName>
    </submittedName>
</protein>
<dbReference type="AlphaFoldDB" id="A0A3A6QIE8"/>
<name>A0A3A6QIE8_9VIBR</name>
<dbReference type="Proteomes" id="UP000273252">
    <property type="component" value="Unassembled WGS sequence"/>
</dbReference>